<dbReference type="PANTHER" id="PTHR30404">
    <property type="entry name" value="N-ACETYLMURAMOYL-L-ALANINE AMIDASE"/>
    <property type="match status" value="1"/>
</dbReference>
<dbReference type="EMBL" id="JACHHH010000001">
    <property type="protein sequence ID" value="MBB6040274.1"/>
    <property type="molecule type" value="Genomic_DNA"/>
</dbReference>
<dbReference type="InterPro" id="IPR002508">
    <property type="entry name" value="MurNAc-LAA_cat"/>
</dbReference>
<dbReference type="GeneID" id="85013805"/>
<feature type="signal peptide" evidence="2">
    <location>
        <begin position="1"/>
        <end position="22"/>
    </location>
</feature>
<dbReference type="GO" id="GO:0008745">
    <property type="term" value="F:N-acetylmuramoyl-L-alanine amidase activity"/>
    <property type="evidence" value="ECO:0007669"/>
    <property type="project" value="UniProtKB-EC"/>
</dbReference>
<dbReference type="Proteomes" id="UP000522163">
    <property type="component" value="Unassembled WGS sequence"/>
</dbReference>
<dbReference type="CDD" id="cd02696">
    <property type="entry name" value="MurNAc-LAA"/>
    <property type="match status" value="1"/>
</dbReference>
<feature type="chain" id="PRO_5030863545" evidence="2">
    <location>
        <begin position="23"/>
        <end position="272"/>
    </location>
</feature>
<dbReference type="PANTHER" id="PTHR30404:SF0">
    <property type="entry name" value="N-ACETYLMURAMOYL-L-ALANINE AMIDASE AMIC"/>
    <property type="match status" value="1"/>
</dbReference>
<evidence type="ECO:0000313" key="4">
    <source>
        <dbReference type="EMBL" id="MBB6040274.1"/>
    </source>
</evidence>
<keyword evidence="1 4" id="KW-0378">Hydrolase</keyword>
<dbReference type="AlphaFoldDB" id="A0A7W9SDN9"/>
<accession>A0A7W9SDN9</accession>
<sequence>MKARGVVLAMALSLVMGMQSFAATEIGLNLNWKYAGNSKINTGKAVLYTSDVKEPKHITIAVNAGHGTKGGEKQRTLCHPDGTRKLTGGTNAAGVTTASAVSSGMTFQDGTREATVTLQMAHILGKKLLAEGYDVLMIRSEEDVQLDNIARTVLANNKADAHIALHWDATTKDKGAFFMSVPDGLKRMEPVASNWQNHEKLGDSLISGLKGQGVKIFGKGRMDMDLTQTSYSTIPSVDIELGDKVSDHGEKTLNNLADGLVKGVNIYYGFSS</sequence>
<comment type="caution">
    <text evidence="4">The sequence shown here is derived from an EMBL/GenBank/DDBJ whole genome shotgun (WGS) entry which is preliminary data.</text>
</comment>
<protein>
    <submittedName>
        <fullName evidence="4">N-acetylmuramoyl-L-alanine amidase</fullName>
        <ecNumber evidence="4">3.5.1.28</ecNumber>
    </submittedName>
</protein>
<dbReference type="RefSeq" id="WP_183681864.1">
    <property type="nucleotide sequence ID" value="NZ_CAUTEG010000160.1"/>
</dbReference>
<dbReference type="EC" id="3.5.1.28" evidence="4"/>
<gene>
    <name evidence="4" type="ORF">HNQ46_000235</name>
</gene>
<proteinExistence type="predicted"/>
<evidence type="ECO:0000259" key="3">
    <source>
        <dbReference type="Pfam" id="PF01520"/>
    </source>
</evidence>
<reference evidence="4 5" key="1">
    <citation type="submission" date="2020-08" db="EMBL/GenBank/DDBJ databases">
        <title>Genomic Encyclopedia of Type Strains, Phase IV (KMG-IV): sequencing the most valuable type-strain genomes for metagenomic binning, comparative biology and taxonomic classification.</title>
        <authorList>
            <person name="Goeker M."/>
        </authorList>
    </citation>
    <scope>NUCLEOTIDE SEQUENCE [LARGE SCALE GENOMIC DNA]</scope>
    <source>
        <strain evidence="4 5">DSM 17245</strain>
    </source>
</reference>
<feature type="domain" description="MurNAc-LAA" evidence="3">
    <location>
        <begin position="60"/>
        <end position="245"/>
    </location>
</feature>
<dbReference type="SUPFAM" id="SSF53187">
    <property type="entry name" value="Zn-dependent exopeptidases"/>
    <property type="match status" value="1"/>
</dbReference>
<dbReference type="GO" id="GO:0030288">
    <property type="term" value="C:outer membrane-bounded periplasmic space"/>
    <property type="evidence" value="ECO:0007669"/>
    <property type="project" value="TreeGrafter"/>
</dbReference>
<organism evidence="4 5">
    <name type="scientific">Oribacterium sinus</name>
    <dbReference type="NCBI Taxonomy" id="237576"/>
    <lineage>
        <taxon>Bacteria</taxon>
        <taxon>Bacillati</taxon>
        <taxon>Bacillota</taxon>
        <taxon>Clostridia</taxon>
        <taxon>Lachnospirales</taxon>
        <taxon>Lachnospiraceae</taxon>
        <taxon>Oribacterium</taxon>
    </lineage>
</organism>
<dbReference type="Gene3D" id="3.40.630.40">
    <property type="entry name" value="Zn-dependent exopeptidases"/>
    <property type="match status" value="1"/>
</dbReference>
<evidence type="ECO:0000313" key="5">
    <source>
        <dbReference type="Proteomes" id="UP000522163"/>
    </source>
</evidence>
<name>A0A7W9SDN9_9FIRM</name>
<evidence type="ECO:0000256" key="1">
    <source>
        <dbReference type="ARBA" id="ARBA00022801"/>
    </source>
</evidence>
<keyword evidence="2" id="KW-0732">Signal</keyword>
<dbReference type="InterPro" id="IPR050695">
    <property type="entry name" value="N-acetylmuramoyl_amidase_3"/>
</dbReference>
<dbReference type="Pfam" id="PF01520">
    <property type="entry name" value="Amidase_3"/>
    <property type="match status" value="1"/>
</dbReference>
<evidence type="ECO:0000256" key="2">
    <source>
        <dbReference type="SAM" id="SignalP"/>
    </source>
</evidence>
<dbReference type="GO" id="GO:0009253">
    <property type="term" value="P:peptidoglycan catabolic process"/>
    <property type="evidence" value="ECO:0007669"/>
    <property type="project" value="InterPro"/>
</dbReference>